<dbReference type="NCBIfam" id="TIGR00231">
    <property type="entry name" value="small_GTP"/>
    <property type="match status" value="1"/>
</dbReference>
<dbReference type="Gene3D" id="3.40.50.10050">
    <property type="entry name" value="Translation initiation factor IF- 2, domain 3"/>
    <property type="match status" value="1"/>
</dbReference>
<dbReference type="PANTHER" id="PTHR43381">
    <property type="entry name" value="TRANSLATION INITIATION FACTOR IF-2-RELATED"/>
    <property type="match status" value="1"/>
</dbReference>
<dbReference type="Gene3D" id="2.40.30.10">
    <property type="entry name" value="Translation factors"/>
    <property type="match status" value="2"/>
</dbReference>
<dbReference type="InterPro" id="IPR004161">
    <property type="entry name" value="EFTu-like_2"/>
</dbReference>
<keyword evidence="5 9" id="KW-0396">Initiation factor</keyword>
<accession>A0ABV5GWQ9</accession>
<evidence type="ECO:0000313" key="16">
    <source>
        <dbReference type="Proteomes" id="UP001589590"/>
    </source>
</evidence>
<evidence type="ECO:0000256" key="9">
    <source>
        <dbReference type="HAMAP-Rule" id="MF_00100"/>
    </source>
</evidence>
<dbReference type="Pfam" id="PF00009">
    <property type="entry name" value="GTP_EFTU"/>
    <property type="match status" value="1"/>
</dbReference>
<evidence type="ECO:0000256" key="4">
    <source>
        <dbReference type="ARBA" id="ARBA00022490"/>
    </source>
</evidence>
<dbReference type="InterPro" id="IPR044145">
    <property type="entry name" value="IF2_II"/>
</dbReference>
<feature type="compositionally biased region" description="Low complexity" evidence="13">
    <location>
        <begin position="122"/>
        <end position="132"/>
    </location>
</feature>
<dbReference type="CDD" id="cd03692">
    <property type="entry name" value="mtIF2_IVc"/>
    <property type="match status" value="1"/>
</dbReference>
<dbReference type="Pfam" id="PF04760">
    <property type="entry name" value="IF2_N"/>
    <property type="match status" value="1"/>
</dbReference>
<dbReference type="InterPro" id="IPR005225">
    <property type="entry name" value="Small_GTP-bd"/>
</dbReference>
<protein>
    <recommendedName>
        <fullName evidence="3 9">Translation initiation factor IF-2</fullName>
    </recommendedName>
</protein>
<dbReference type="InterPro" id="IPR053905">
    <property type="entry name" value="EF-G-like_DII"/>
</dbReference>
<evidence type="ECO:0000256" key="11">
    <source>
        <dbReference type="RuleBase" id="RU000645"/>
    </source>
</evidence>
<evidence type="ECO:0000313" key="15">
    <source>
        <dbReference type="EMBL" id="MFB9104080.1"/>
    </source>
</evidence>
<evidence type="ECO:0000259" key="14">
    <source>
        <dbReference type="PROSITE" id="PS51722"/>
    </source>
</evidence>
<comment type="function">
    <text evidence="9 10">One of the essential components for the initiation of protein synthesis. Protects formylmethionyl-tRNA from spontaneous hydrolysis and promotes its binding to the 30S ribosomal subunits. Also involved in the hydrolysis of GTP during the formation of the 70S ribosomal complex.</text>
</comment>
<gene>
    <name evidence="9 15" type="primary">infB</name>
    <name evidence="15" type="ORF">ACFFU1_04145</name>
</gene>
<dbReference type="NCBIfam" id="TIGR00487">
    <property type="entry name" value="IF-2"/>
    <property type="match status" value="1"/>
</dbReference>
<evidence type="ECO:0000256" key="13">
    <source>
        <dbReference type="SAM" id="MobiDB-lite"/>
    </source>
</evidence>
<feature type="binding site" evidence="9">
    <location>
        <begin position="570"/>
        <end position="573"/>
    </location>
    <ligand>
        <name>GTP</name>
        <dbReference type="ChEBI" id="CHEBI:37565"/>
    </ligand>
</feature>
<dbReference type="HAMAP" id="MF_00100_B">
    <property type="entry name" value="IF_2_B"/>
    <property type="match status" value="1"/>
</dbReference>
<dbReference type="InterPro" id="IPR000178">
    <property type="entry name" value="TF_IF2_bacterial-like"/>
</dbReference>
<evidence type="ECO:0000256" key="8">
    <source>
        <dbReference type="ARBA" id="ARBA00023134"/>
    </source>
</evidence>
<keyword evidence="7 9" id="KW-0648">Protein biosynthesis</keyword>
<comment type="similarity">
    <text evidence="2 9 10">Belongs to the TRAFAC class translation factor GTPase superfamily. Classic translation factor GTPase family. IF-2 subfamily.</text>
</comment>
<dbReference type="SUPFAM" id="SSF52156">
    <property type="entry name" value="Initiation factor IF2/eIF5b, domain 3"/>
    <property type="match status" value="1"/>
</dbReference>
<feature type="region of interest" description="Disordered" evidence="13">
    <location>
        <begin position="183"/>
        <end position="219"/>
    </location>
</feature>
<evidence type="ECO:0000256" key="7">
    <source>
        <dbReference type="ARBA" id="ARBA00022917"/>
    </source>
</evidence>
<evidence type="ECO:0000256" key="1">
    <source>
        <dbReference type="ARBA" id="ARBA00004496"/>
    </source>
</evidence>
<feature type="region of interest" description="Disordered" evidence="13">
    <location>
        <begin position="98"/>
        <end position="132"/>
    </location>
</feature>
<dbReference type="Pfam" id="PF11987">
    <property type="entry name" value="IF-2"/>
    <property type="match status" value="1"/>
</dbReference>
<comment type="caution">
    <text evidence="9">Lacks conserved residue(s) required for the propagation of feature annotation.</text>
</comment>
<evidence type="ECO:0000256" key="5">
    <source>
        <dbReference type="ARBA" id="ARBA00022540"/>
    </source>
</evidence>
<dbReference type="Pfam" id="PF22042">
    <property type="entry name" value="EF-G_D2"/>
    <property type="match status" value="1"/>
</dbReference>
<dbReference type="InterPro" id="IPR027417">
    <property type="entry name" value="P-loop_NTPase"/>
</dbReference>
<dbReference type="PANTHER" id="PTHR43381:SF5">
    <property type="entry name" value="TR-TYPE G DOMAIN-CONTAINING PROTEIN"/>
    <property type="match status" value="1"/>
</dbReference>
<dbReference type="Pfam" id="PF03144">
    <property type="entry name" value="GTP_EFTU_D2"/>
    <property type="match status" value="1"/>
</dbReference>
<dbReference type="Proteomes" id="UP001589590">
    <property type="component" value="Unassembled WGS sequence"/>
</dbReference>
<dbReference type="PROSITE" id="PS51722">
    <property type="entry name" value="G_TR_2"/>
    <property type="match status" value="1"/>
</dbReference>
<sequence>MAETIRLNKVLRELNISLDRAVEFLDSKGVEIEKRPTTKISEETYKVLSDEFQTDASKKVASQEVSEAKLKEKEVLREQRERELEEKQKAAAKREEIVKASKTLSGPKQVGKIDLEPKKTTPKPATEAKPVVEAPKVEKEEVAKAVVKEDVAEVAKPVEAVKPVEVVKAVGKVEIAKPKVVAEKQPEVKAKETPKAETPKAETPKVETPKVETKQVPTEKVTKQEAIIVDGEMVVPEEKVKTQYQKLTGPKIAGDKIDLSQFNKPKKKPVDKKPVGAAGAANKKKRRRISKAGAPGDNRPSRPGGTAGGSNFRGKPGQGRRNIVKEEPTEEDVKKQVRETLEKLQGKSNKGRGAKNRRDKRDKHREQTEIDQQIEAAESKIIKVTEFVTASEMATMMDVGVTQIISACMSLGMMVTMNQRLDAETLSIVADEFGYQVEFVTADIEESIEEVIDKPEDLKPRAPIVTVMGHVDHGKTSLLDYIRQENVIAGESGGITQHIGAYGVELENGQKIAFLDTPGHEAFTAMRARGAQVTDIAIIVAAADDDIMPQTKEAISHAQAAGVPIVFAINKIDKPDANPERIKEGLAQMNLLVEDWGGKIQSHDISAKVGTGVKELLEKVLLEAELLELKANPEKAAVGTVVEAFLDKGRGYVSTILVQAGTLRVGDYVLAGRNSGKIKAMHDERGNDVTAAGPSTPVSILGLDGAPQAGDKFNVFEDEREAKQIASKRAQLQREQSVRTQRHITLDEIGRRIALGDFQELNIILKGDVDGSVEALTDSFQKLSTEEIQVNILHKGVGAITESDVLLASASDAIIVGFNVRPVGNARMIADKEEIDIRTYSIIYDAINDLKDAMEGMLSPELKEEILGTAEIREMFKVSKIGTIAGCMVTNGKITRNAGIRLIRDGVVVYTGELTSLKRFKDDAKEVTKGYDCGMQIKNYNDIKEGDVIEAFHEVEVKKKLK</sequence>
<feature type="coiled-coil region" evidence="12">
    <location>
        <begin position="66"/>
        <end position="97"/>
    </location>
</feature>
<dbReference type="InterPro" id="IPR009000">
    <property type="entry name" value="Transl_B-barrel_sf"/>
</dbReference>
<evidence type="ECO:0000256" key="10">
    <source>
        <dbReference type="RuleBase" id="RU000644"/>
    </source>
</evidence>
<feature type="binding site" evidence="9">
    <location>
        <begin position="516"/>
        <end position="520"/>
    </location>
    <ligand>
        <name>GTP</name>
        <dbReference type="ChEBI" id="CHEBI:37565"/>
    </ligand>
</feature>
<dbReference type="CDD" id="cd01887">
    <property type="entry name" value="IF2_eIF5B"/>
    <property type="match status" value="1"/>
</dbReference>
<keyword evidence="6 9" id="KW-0547">Nucleotide-binding</keyword>
<dbReference type="GO" id="GO:0003743">
    <property type="term" value="F:translation initiation factor activity"/>
    <property type="evidence" value="ECO:0007669"/>
    <property type="project" value="UniProtKB-KW"/>
</dbReference>
<keyword evidence="16" id="KW-1185">Reference proteome</keyword>
<dbReference type="InterPro" id="IPR000795">
    <property type="entry name" value="T_Tr_GTP-bd_dom"/>
</dbReference>
<feature type="compositionally biased region" description="Basic and acidic residues" evidence="13">
    <location>
        <begin position="183"/>
        <end position="213"/>
    </location>
</feature>
<evidence type="ECO:0000256" key="12">
    <source>
        <dbReference type="SAM" id="Coils"/>
    </source>
</evidence>
<evidence type="ECO:0000256" key="2">
    <source>
        <dbReference type="ARBA" id="ARBA00007733"/>
    </source>
</evidence>
<feature type="compositionally biased region" description="Basic and acidic residues" evidence="13">
    <location>
        <begin position="323"/>
        <end position="345"/>
    </location>
</feature>
<feature type="binding site" evidence="9">
    <location>
        <begin position="469"/>
        <end position="476"/>
    </location>
    <ligand>
        <name>GTP</name>
        <dbReference type="ChEBI" id="CHEBI:37565"/>
    </ligand>
</feature>
<dbReference type="EMBL" id="JBHMFA010000001">
    <property type="protein sequence ID" value="MFB9104080.1"/>
    <property type="molecule type" value="Genomic_DNA"/>
</dbReference>
<comment type="subcellular location">
    <subcellularLocation>
        <location evidence="1 9 11">Cytoplasm</location>
    </subcellularLocation>
</comment>
<comment type="caution">
    <text evidence="15">The sequence shown here is derived from an EMBL/GenBank/DDBJ whole genome shotgun (WGS) entry which is preliminary data.</text>
</comment>
<dbReference type="InterPro" id="IPR036925">
    <property type="entry name" value="TIF_IF2_dom3_sf"/>
</dbReference>
<reference evidence="15 16" key="1">
    <citation type="submission" date="2024-09" db="EMBL/GenBank/DDBJ databases">
        <authorList>
            <person name="Sun Q."/>
            <person name="Mori K."/>
        </authorList>
    </citation>
    <scope>NUCLEOTIDE SEQUENCE [LARGE SCALE GENOMIC DNA]</scope>
    <source>
        <strain evidence="15 16">CECT 8300</strain>
    </source>
</reference>
<feature type="compositionally biased region" description="Basic residues" evidence="13">
    <location>
        <begin position="349"/>
        <end position="363"/>
    </location>
</feature>
<proteinExistence type="inferred from homology"/>
<dbReference type="Gene3D" id="3.40.50.300">
    <property type="entry name" value="P-loop containing nucleotide triphosphate hydrolases"/>
    <property type="match status" value="1"/>
</dbReference>
<dbReference type="PROSITE" id="PS01176">
    <property type="entry name" value="IF2"/>
    <property type="match status" value="1"/>
</dbReference>
<organism evidence="15 16">
    <name type="scientific">Algibacter miyuki</name>
    <dbReference type="NCBI Taxonomy" id="1306933"/>
    <lineage>
        <taxon>Bacteria</taxon>
        <taxon>Pseudomonadati</taxon>
        <taxon>Bacteroidota</taxon>
        <taxon>Flavobacteriia</taxon>
        <taxon>Flavobacteriales</taxon>
        <taxon>Flavobacteriaceae</taxon>
        <taxon>Algibacter</taxon>
    </lineage>
</organism>
<dbReference type="InterPro" id="IPR023115">
    <property type="entry name" value="TIF_IF2_dom3"/>
</dbReference>
<dbReference type="InterPro" id="IPR006847">
    <property type="entry name" value="IF2_N"/>
</dbReference>
<dbReference type="RefSeq" id="WP_290268386.1">
    <property type="nucleotide sequence ID" value="NZ_JAUFQP010000004.1"/>
</dbReference>
<keyword evidence="12" id="KW-0175">Coiled coil</keyword>
<evidence type="ECO:0000256" key="6">
    <source>
        <dbReference type="ARBA" id="ARBA00022741"/>
    </source>
</evidence>
<dbReference type="SUPFAM" id="SSF52540">
    <property type="entry name" value="P-loop containing nucleoside triphosphate hydrolases"/>
    <property type="match status" value="1"/>
</dbReference>
<name>A0ABV5GWQ9_9FLAO</name>
<feature type="region of interest" description="Disordered" evidence="13">
    <location>
        <begin position="243"/>
        <end position="370"/>
    </location>
</feature>
<keyword evidence="8 9" id="KW-0342">GTP-binding</keyword>
<dbReference type="CDD" id="cd03702">
    <property type="entry name" value="IF2_mtIF2_II"/>
    <property type="match status" value="1"/>
</dbReference>
<evidence type="ECO:0000256" key="3">
    <source>
        <dbReference type="ARBA" id="ARBA00020675"/>
    </source>
</evidence>
<dbReference type="InterPro" id="IPR015760">
    <property type="entry name" value="TIF_IF2"/>
</dbReference>
<keyword evidence="4 9" id="KW-0963">Cytoplasm</keyword>
<feature type="domain" description="Tr-type G" evidence="14">
    <location>
        <begin position="460"/>
        <end position="630"/>
    </location>
</feature>
<dbReference type="SUPFAM" id="SSF50447">
    <property type="entry name" value="Translation proteins"/>
    <property type="match status" value="2"/>
</dbReference>